<dbReference type="PANTHER" id="PTHR24329">
    <property type="entry name" value="HOMEOBOX PROTEIN ARISTALESS"/>
    <property type="match status" value="1"/>
</dbReference>
<dbReference type="GO" id="GO:0000981">
    <property type="term" value="F:DNA-binding transcription factor activity, RNA polymerase II-specific"/>
    <property type="evidence" value="ECO:0007669"/>
    <property type="project" value="InterPro"/>
</dbReference>
<dbReference type="Proteomes" id="UP000006813">
    <property type="component" value="Unassembled WGS sequence"/>
</dbReference>
<dbReference type="InterPro" id="IPR017970">
    <property type="entry name" value="Homeobox_CS"/>
</dbReference>
<evidence type="ECO:0000256" key="1">
    <source>
        <dbReference type="ARBA" id="ARBA00004123"/>
    </source>
</evidence>
<keyword evidence="4 10" id="KW-0371">Homeobox</keyword>
<keyword evidence="6" id="KW-0804">Transcription</keyword>
<reference evidence="14 15" key="1">
    <citation type="journal article" date="2011" name="Nature">
        <title>Genome sequencing reveals insights into physiology and longevity of the naked mole rat.</title>
        <authorList>
            <person name="Kim E.B."/>
            <person name="Fang X."/>
            <person name="Fushan A.A."/>
            <person name="Huang Z."/>
            <person name="Lobanov A.V."/>
            <person name="Han L."/>
            <person name="Marino S.M."/>
            <person name="Sun X."/>
            <person name="Turanov A.A."/>
            <person name="Yang P."/>
            <person name="Yim S.H."/>
            <person name="Zhao X."/>
            <person name="Kasaikina M.V."/>
            <person name="Stoletzki N."/>
            <person name="Peng C."/>
            <person name="Polak P."/>
            <person name="Xiong Z."/>
            <person name="Kiezun A."/>
            <person name="Zhu Y."/>
            <person name="Chen Y."/>
            <person name="Kryukov G.V."/>
            <person name="Zhang Q."/>
            <person name="Peshkin L."/>
            <person name="Yang L."/>
            <person name="Bronson R.T."/>
            <person name="Buffenstein R."/>
            <person name="Wang B."/>
            <person name="Han C."/>
            <person name="Li Q."/>
            <person name="Chen L."/>
            <person name="Zhao W."/>
            <person name="Sunyaev S.R."/>
            <person name="Park T.J."/>
            <person name="Zhang G."/>
            <person name="Wang J."/>
            <person name="Gladyshev V.N."/>
        </authorList>
    </citation>
    <scope>NUCLEOTIDE SEQUENCE [LARGE SCALE GENOMIC DNA]</scope>
</reference>
<dbReference type="SMART" id="SM00389">
    <property type="entry name" value="HOX"/>
    <property type="match status" value="2"/>
</dbReference>
<name>G5BPE7_HETGA</name>
<evidence type="ECO:0000256" key="10">
    <source>
        <dbReference type="PROSITE-ProRule" id="PRU00108"/>
    </source>
</evidence>
<evidence type="ECO:0000256" key="6">
    <source>
        <dbReference type="ARBA" id="ARBA00023163"/>
    </source>
</evidence>
<dbReference type="GO" id="GO:0005634">
    <property type="term" value="C:nucleus"/>
    <property type="evidence" value="ECO:0007669"/>
    <property type="project" value="UniProtKB-SubCell"/>
</dbReference>
<dbReference type="FunCoup" id="G5BPE7">
    <property type="interactions" value="621"/>
</dbReference>
<evidence type="ECO:0000313" key="14">
    <source>
        <dbReference type="EMBL" id="EHB11158.1"/>
    </source>
</evidence>
<proteinExistence type="predicted"/>
<keyword evidence="5" id="KW-0010">Activator</keyword>
<evidence type="ECO:0000259" key="13">
    <source>
        <dbReference type="PROSITE" id="PS50071"/>
    </source>
</evidence>
<evidence type="ECO:0000256" key="11">
    <source>
        <dbReference type="RuleBase" id="RU000682"/>
    </source>
</evidence>
<evidence type="ECO:0000256" key="9">
    <source>
        <dbReference type="ARBA" id="ARBA00067428"/>
    </source>
</evidence>
<sequence>MEKSTGCLGAPEKLGLSFSIESILRRPSGQCDKTGLEPPQEQPQAERRVRRRARTTFTPEQLQELEKIFQFTHYPDIHVRSQLAARINLPEARVQRRVRRRARTTFTPEQLQELEKIFQFTHYPDIHVRSQLAARINLPEARVQIWFQNQRAKWRKQEKTGSLAGLGTPQQPGKAALALPPNPGIAGPVLIATRLRGLADPSGCSPPAHGHPAPAWLPARVALLLQHPWEMQPLPAPPTLQRPTALCVLPAPPPSGDSVCATST</sequence>
<dbReference type="InParanoid" id="G5BPE7"/>
<dbReference type="InterPro" id="IPR050649">
    <property type="entry name" value="Paired_Homeobox_TFs"/>
</dbReference>
<comment type="subcellular location">
    <subcellularLocation>
        <location evidence="1 10 11">Nucleus</location>
    </subcellularLocation>
</comment>
<feature type="domain" description="Homeobox" evidence="13">
    <location>
        <begin position="48"/>
        <end position="101"/>
    </location>
</feature>
<evidence type="ECO:0000256" key="8">
    <source>
        <dbReference type="ARBA" id="ARBA00055445"/>
    </source>
</evidence>
<dbReference type="SUPFAM" id="SSF46689">
    <property type="entry name" value="Homeodomain-like"/>
    <property type="match status" value="2"/>
</dbReference>
<keyword evidence="3 10" id="KW-0238">DNA-binding</keyword>
<feature type="domain" description="Homeobox" evidence="13">
    <location>
        <begin position="97"/>
        <end position="157"/>
    </location>
</feature>
<protein>
    <recommendedName>
        <fullName evidence="9">Intestine-specific homeobox</fullName>
    </recommendedName>
</protein>
<dbReference type="Gene3D" id="1.10.10.60">
    <property type="entry name" value="Homeodomain-like"/>
    <property type="match status" value="2"/>
</dbReference>
<evidence type="ECO:0000256" key="4">
    <source>
        <dbReference type="ARBA" id="ARBA00023155"/>
    </source>
</evidence>
<evidence type="ECO:0000256" key="3">
    <source>
        <dbReference type="ARBA" id="ARBA00023125"/>
    </source>
</evidence>
<gene>
    <name evidence="14" type="ORF">GW7_07167</name>
</gene>
<dbReference type="EMBL" id="JH171263">
    <property type="protein sequence ID" value="EHB11158.1"/>
    <property type="molecule type" value="Genomic_DNA"/>
</dbReference>
<comment type="function">
    <text evidence="8">Transcription factor that regulates gene expression in intestine. May participate in vitamin A metabolism most likely by regulating BCO1 expression in the intestine.</text>
</comment>
<evidence type="ECO:0000256" key="12">
    <source>
        <dbReference type="SAM" id="MobiDB-lite"/>
    </source>
</evidence>
<dbReference type="PROSITE" id="PS00027">
    <property type="entry name" value="HOMEOBOX_1"/>
    <property type="match status" value="1"/>
</dbReference>
<dbReference type="Pfam" id="PF00046">
    <property type="entry name" value="Homeodomain"/>
    <property type="match status" value="2"/>
</dbReference>
<feature type="DNA-binding region" description="Homeobox" evidence="10">
    <location>
        <begin position="99"/>
        <end position="158"/>
    </location>
</feature>
<accession>G5BPE7</accession>
<dbReference type="CDD" id="cd00086">
    <property type="entry name" value="homeodomain"/>
    <property type="match status" value="1"/>
</dbReference>
<dbReference type="PANTHER" id="PTHR24329:SF362">
    <property type="entry name" value="INTESTINE-SPECIFIC HOMEOBOX"/>
    <property type="match status" value="1"/>
</dbReference>
<evidence type="ECO:0000313" key="15">
    <source>
        <dbReference type="Proteomes" id="UP000006813"/>
    </source>
</evidence>
<dbReference type="PROSITE" id="PS50071">
    <property type="entry name" value="HOMEOBOX_2"/>
    <property type="match status" value="2"/>
</dbReference>
<feature type="region of interest" description="Disordered" evidence="12">
    <location>
        <begin position="28"/>
        <end position="52"/>
    </location>
</feature>
<dbReference type="FunFam" id="1.10.10.60:FF:000369">
    <property type="entry name" value="Intestine specific homeobox"/>
    <property type="match status" value="1"/>
</dbReference>
<dbReference type="InterPro" id="IPR009057">
    <property type="entry name" value="Homeodomain-like_sf"/>
</dbReference>
<keyword evidence="2" id="KW-0805">Transcription regulation</keyword>
<organism evidence="14 15">
    <name type="scientific">Heterocephalus glaber</name>
    <name type="common">Naked mole rat</name>
    <dbReference type="NCBI Taxonomy" id="10181"/>
    <lineage>
        <taxon>Eukaryota</taxon>
        <taxon>Metazoa</taxon>
        <taxon>Chordata</taxon>
        <taxon>Craniata</taxon>
        <taxon>Vertebrata</taxon>
        <taxon>Euteleostomi</taxon>
        <taxon>Mammalia</taxon>
        <taxon>Eutheria</taxon>
        <taxon>Euarchontoglires</taxon>
        <taxon>Glires</taxon>
        <taxon>Rodentia</taxon>
        <taxon>Hystricomorpha</taxon>
        <taxon>Bathyergidae</taxon>
        <taxon>Heterocephalus</taxon>
    </lineage>
</organism>
<evidence type="ECO:0000256" key="7">
    <source>
        <dbReference type="ARBA" id="ARBA00023242"/>
    </source>
</evidence>
<evidence type="ECO:0000256" key="2">
    <source>
        <dbReference type="ARBA" id="ARBA00023015"/>
    </source>
</evidence>
<keyword evidence="7 10" id="KW-0539">Nucleus</keyword>
<dbReference type="AlphaFoldDB" id="G5BPE7"/>
<evidence type="ECO:0000256" key="5">
    <source>
        <dbReference type="ARBA" id="ARBA00023159"/>
    </source>
</evidence>
<dbReference type="GO" id="GO:0000977">
    <property type="term" value="F:RNA polymerase II transcription regulatory region sequence-specific DNA binding"/>
    <property type="evidence" value="ECO:0007669"/>
    <property type="project" value="TreeGrafter"/>
</dbReference>
<dbReference type="STRING" id="10181.G5BPE7"/>
<feature type="DNA-binding region" description="Homeobox" evidence="10">
    <location>
        <begin position="50"/>
        <end position="102"/>
    </location>
</feature>
<dbReference type="InterPro" id="IPR001356">
    <property type="entry name" value="HD"/>
</dbReference>